<dbReference type="EMBL" id="PHFL01000057">
    <property type="protein sequence ID" value="RFM23836.1"/>
    <property type="molecule type" value="Genomic_DNA"/>
</dbReference>
<dbReference type="InterPro" id="IPR038158">
    <property type="entry name" value="H-NOX_domain_sf"/>
</dbReference>
<evidence type="ECO:0000313" key="3">
    <source>
        <dbReference type="Proteomes" id="UP000266389"/>
    </source>
</evidence>
<dbReference type="InterPro" id="IPR024096">
    <property type="entry name" value="NO_sig/Golgi_transp_ligand-bd"/>
</dbReference>
<name>A0A395LZ91_9BACT</name>
<dbReference type="AlphaFoldDB" id="A0A395LZ91"/>
<dbReference type="GO" id="GO:0020037">
    <property type="term" value="F:heme binding"/>
    <property type="evidence" value="ECO:0007669"/>
    <property type="project" value="InterPro"/>
</dbReference>
<protein>
    <submittedName>
        <fullName evidence="2">Bacteriochlorophyll 4-vinyl reductase</fullName>
    </submittedName>
</protein>
<evidence type="ECO:0000313" key="2">
    <source>
        <dbReference type="EMBL" id="RFM23836.1"/>
    </source>
</evidence>
<proteinExistence type="predicted"/>
<sequence>MHERILMESPKRWDIAATKSHQTSAKMGPNGIIQTFNAVKAHYGEQEANRLLRQAGLEKYIAQLPHQMVNEQEFHNLVRAVCETFEPEKQKQILLEAGERTAEYLLQARIPKFFQALLKRLPTRWAAKLLLWAIKKHAWTFAGSGAFEYQVAGTISAKILVKAMPYQESAYFYGGALQLLFKRLFKNKLSFNIQTAMDNDTLLCFYSAQILT</sequence>
<dbReference type="NCBIfam" id="TIGR02019">
    <property type="entry name" value="BchJ"/>
    <property type="match status" value="1"/>
</dbReference>
<dbReference type="GO" id="GO:0030494">
    <property type="term" value="P:bacteriochlorophyll biosynthetic process"/>
    <property type="evidence" value="ECO:0007669"/>
    <property type="project" value="InterPro"/>
</dbReference>
<dbReference type="GO" id="GO:0015979">
    <property type="term" value="P:photosynthesis"/>
    <property type="evidence" value="ECO:0007669"/>
    <property type="project" value="InterPro"/>
</dbReference>
<dbReference type="InterPro" id="IPR010249">
    <property type="entry name" value="BchJ"/>
</dbReference>
<evidence type="ECO:0000259" key="1">
    <source>
        <dbReference type="Pfam" id="PF07700"/>
    </source>
</evidence>
<dbReference type="InterPro" id="IPR011644">
    <property type="entry name" value="Heme_NO-bd"/>
</dbReference>
<gene>
    <name evidence="2" type="primary">bchJ</name>
    <name evidence="2" type="ORF">D0433_08865</name>
</gene>
<comment type="caution">
    <text evidence="2">The sequence shown here is derived from an EMBL/GenBank/DDBJ whole genome shotgun (WGS) entry which is preliminary data.</text>
</comment>
<feature type="domain" description="Heme NO-binding" evidence="1">
    <location>
        <begin position="37"/>
        <end position="119"/>
    </location>
</feature>
<accession>A0A395LZ91</accession>
<dbReference type="Proteomes" id="UP000266389">
    <property type="component" value="Unassembled WGS sequence"/>
</dbReference>
<reference evidence="2 3" key="1">
    <citation type="journal article" date="2011" name="ISME J.">
        <title>Community ecology of hot spring cyanobacterial mats: predominant populations and their functional potential.</title>
        <authorList>
            <person name="Klatt C.G."/>
            <person name="Wood J.M."/>
            <person name="Rusch D.B."/>
            <person name="Bateson M.M."/>
            <person name="Hamamura N."/>
            <person name="Heidelberg J.F."/>
            <person name="Grossman A.R."/>
            <person name="Bhaya D."/>
            <person name="Cohan F.M."/>
            <person name="Kuhl M."/>
            <person name="Bryant D.A."/>
            <person name="Ward D.M."/>
        </authorList>
    </citation>
    <scope>NUCLEOTIDE SEQUENCE [LARGE SCALE GENOMIC DNA]</scope>
    <source>
        <strain evidence="2">OS</strain>
    </source>
</reference>
<dbReference type="SUPFAM" id="SSF111126">
    <property type="entry name" value="Ligand-binding domain in the NO signalling and Golgi transport"/>
    <property type="match status" value="1"/>
</dbReference>
<dbReference type="Gene3D" id="3.90.1520.10">
    <property type="entry name" value="H-NOX domain"/>
    <property type="match status" value="1"/>
</dbReference>
<organism evidence="2 3">
    <name type="scientific">Candidatus Thermochlorobacter aerophilus</name>
    <dbReference type="NCBI Taxonomy" id="1868324"/>
    <lineage>
        <taxon>Bacteria</taxon>
        <taxon>Pseudomonadati</taxon>
        <taxon>Chlorobiota</taxon>
        <taxon>Chlorobiia</taxon>
        <taxon>Chlorobiales</taxon>
        <taxon>Candidatus Thermochlorobacteriaceae</taxon>
        <taxon>Candidatus Thermochlorobacter</taxon>
    </lineage>
</organism>
<dbReference type="Pfam" id="PF07700">
    <property type="entry name" value="HNOB"/>
    <property type="match status" value="1"/>
</dbReference>